<dbReference type="KEGG" id="tsph:KIH39_22705"/>
<evidence type="ECO:0000256" key="1">
    <source>
        <dbReference type="SAM" id="Coils"/>
    </source>
</evidence>
<feature type="coiled-coil region" evidence="1">
    <location>
        <begin position="156"/>
        <end position="183"/>
    </location>
</feature>
<dbReference type="RefSeq" id="WP_213495705.1">
    <property type="nucleotide sequence ID" value="NZ_CP074694.1"/>
</dbReference>
<protein>
    <recommendedName>
        <fullName evidence="4">Apea-like HEPN domain-containing protein</fullName>
    </recommendedName>
</protein>
<proteinExistence type="predicted"/>
<name>A0A8E6B742_9BACT</name>
<reference evidence="2" key="1">
    <citation type="submission" date="2021-05" db="EMBL/GenBank/DDBJ databases">
        <title>Complete genome sequence of the cellulolytic planctomycete Telmatocola sphagniphila SP2T and characterization of the first cellulase from planctomycetes.</title>
        <authorList>
            <person name="Rakitin A.L."/>
            <person name="Beletsky A.V."/>
            <person name="Naumoff D.G."/>
            <person name="Kulichevskaya I.S."/>
            <person name="Mardanov A.V."/>
            <person name="Ravin N.V."/>
            <person name="Dedysh S.N."/>
        </authorList>
    </citation>
    <scope>NUCLEOTIDE SEQUENCE</scope>
    <source>
        <strain evidence="2">SP2T</strain>
    </source>
</reference>
<accession>A0A8E6B742</accession>
<keyword evidence="1" id="KW-0175">Coiled coil</keyword>
<gene>
    <name evidence="2" type="ORF">KIH39_22705</name>
</gene>
<dbReference type="AlphaFoldDB" id="A0A8E6B742"/>
<organism evidence="2 3">
    <name type="scientific">Telmatocola sphagniphila</name>
    <dbReference type="NCBI Taxonomy" id="1123043"/>
    <lineage>
        <taxon>Bacteria</taxon>
        <taxon>Pseudomonadati</taxon>
        <taxon>Planctomycetota</taxon>
        <taxon>Planctomycetia</taxon>
        <taxon>Gemmatales</taxon>
        <taxon>Gemmataceae</taxon>
    </lineage>
</organism>
<dbReference type="Proteomes" id="UP000676194">
    <property type="component" value="Chromosome"/>
</dbReference>
<keyword evidence="3" id="KW-1185">Reference proteome</keyword>
<evidence type="ECO:0008006" key="4">
    <source>
        <dbReference type="Google" id="ProtNLM"/>
    </source>
</evidence>
<evidence type="ECO:0000313" key="2">
    <source>
        <dbReference type="EMBL" id="QVL31625.1"/>
    </source>
</evidence>
<sequence length="185" mass="20437">MEIALLAMRLPGISILIPTIHDMGVSAGLWVSAFEILAYDGKWAGPKQVKAMIGQGPWLTDQSRAIAVDLYEALYAARNAFMHGNEVTLADLHLGGQTQQSVMLPMIAPLIFRNALLGILGFIVPPRLDEVADQWLPYYWNQEPFERAMTNALTLVAQSVAELQRLNGDLEVLSEQSQDEASQMD</sequence>
<dbReference type="EMBL" id="CP074694">
    <property type="protein sequence ID" value="QVL31625.1"/>
    <property type="molecule type" value="Genomic_DNA"/>
</dbReference>
<evidence type="ECO:0000313" key="3">
    <source>
        <dbReference type="Proteomes" id="UP000676194"/>
    </source>
</evidence>